<comment type="caution">
    <text evidence="2">The sequence shown here is derived from an EMBL/GenBank/DDBJ whole genome shotgun (WGS) entry which is preliminary data.</text>
</comment>
<dbReference type="EMBL" id="JAWQEG010000780">
    <property type="protein sequence ID" value="KAK3885652.1"/>
    <property type="molecule type" value="Genomic_DNA"/>
</dbReference>
<protein>
    <submittedName>
        <fullName evidence="2">Uncharacterized protein</fullName>
    </submittedName>
</protein>
<reference evidence="2" key="1">
    <citation type="submission" date="2023-10" db="EMBL/GenBank/DDBJ databases">
        <title>Genome assemblies of two species of porcelain crab, Petrolisthes cinctipes and Petrolisthes manimaculis (Anomura: Porcellanidae).</title>
        <authorList>
            <person name="Angst P."/>
        </authorList>
    </citation>
    <scope>NUCLEOTIDE SEQUENCE</scope>
    <source>
        <strain evidence="2">PB745_01</strain>
        <tissue evidence="2">Gill</tissue>
    </source>
</reference>
<accession>A0AAE1KVQ2</accession>
<evidence type="ECO:0000313" key="2">
    <source>
        <dbReference type="EMBL" id="KAK3885652.1"/>
    </source>
</evidence>
<dbReference type="AlphaFoldDB" id="A0AAE1KVQ2"/>
<keyword evidence="3" id="KW-1185">Reference proteome</keyword>
<name>A0AAE1KVQ2_PETCI</name>
<organism evidence="2 3">
    <name type="scientific">Petrolisthes cinctipes</name>
    <name type="common">Flat porcelain crab</name>
    <dbReference type="NCBI Taxonomy" id="88211"/>
    <lineage>
        <taxon>Eukaryota</taxon>
        <taxon>Metazoa</taxon>
        <taxon>Ecdysozoa</taxon>
        <taxon>Arthropoda</taxon>
        <taxon>Crustacea</taxon>
        <taxon>Multicrustacea</taxon>
        <taxon>Malacostraca</taxon>
        <taxon>Eumalacostraca</taxon>
        <taxon>Eucarida</taxon>
        <taxon>Decapoda</taxon>
        <taxon>Pleocyemata</taxon>
        <taxon>Anomura</taxon>
        <taxon>Galatheoidea</taxon>
        <taxon>Porcellanidae</taxon>
        <taxon>Petrolisthes</taxon>
    </lineage>
</organism>
<gene>
    <name evidence="2" type="ORF">Pcinc_010154</name>
</gene>
<feature type="compositionally biased region" description="Gly residues" evidence="1">
    <location>
        <begin position="242"/>
        <end position="265"/>
    </location>
</feature>
<dbReference type="Proteomes" id="UP001286313">
    <property type="component" value="Unassembled WGS sequence"/>
</dbReference>
<proteinExistence type="predicted"/>
<sequence>MGGEVGDEGRGLGVFKERVGVVRFNLSEGDGVQISLLTLPLVTIRAWKENRESHFTFCLTLHILSSHTSHSFCLTLPHSASSHFHTQHIFCLTTHTFPHTSLPCLTQHILPHNSHLPSHFIITLPPTSLPCLTTHTFPHTSLPYLTLHYPASQLTPSLTLHYPTSHFITLPHNSHLPSHFITLPHTSLPCLTQHNTFCLNNSHLPSLSLSRHSTHTLSLPCEETGTGLGEASSITQCRGGREGGSGGRGVGEGGERGVGGGWRGVGGGRGEEWVVGGEEWVVGGEGWVVVGEEWVVVGVEEWVGGGGRGIDGVL</sequence>
<feature type="region of interest" description="Disordered" evidence="1">
    <location>
        <begin position="232"/>
        <end position="265"/>
    </location>
</feature>
<evidence type="ECO:0000256" key="1">
    <source>
        <dbReference type="SAM" id="MobiDB-lite"/>
    </source>
</evidence>
<evidence type="ECO:0000313" key="3">
    <source>
        <dbReference type="Proteomes" id="UP001286313"/>
    </source>
</evidence>